<dbReference type="InterPro" id="IPR028348">
    <property type="entry name" value="FAD-binding_protein"/>
</dbReference>
<dbReference type="SUPFAM" id="SSF51905">
    <property type="entry name" value="FAD/NAD(P)-binding domain"/>
    <property type="match status" value="1"/>
</dbReference>
<dbReference type="InterPro" id="IPR049516">
    <property type="entry name" value="FAD-depend_C"/>
</dbReference>
<evidence type="ECO:0000313" key="3">
    <source>
        <dbReference type="Proteomes" id="UP000004259"/>
    </source>
</evidence>
<protein>
    <submittedName>
        <fullName evidence="2">FAD dependent oxidoreductase</fullName>
    </submittedName>
</protein>
<evidence type="ECO:0000313" key="2">
    <source>
        <dbReference type="EMBL" id="EGC01055.1"/>
    </source>
</evidence>
<dbReference type="STRING" id="246199.CUS_5384"/>
<dbReference type="AlphaFoldDB" id="E9SI19"/>
<reference evidence="2 3" key="1">
    <citation type="submission" date="2011-02" db="EMBL/GenBank/DDBJ databases">
        <authorList>
            <person name="Nelson K.E."/>
            <person name="Sutton G."/>
            <person name="Torralba M."/>
            <person name="Durkin S."/>
            <person name="Harkins D."/>
            <person name="Montgomery R."/>
            <person name="Ziemer C."/>
            <person name="Klaassens E."/>
            <person name="Ocuiv P."/>
            <person name="Morrison M."/>
        </authorList>
    </citation>
    <scope>NUCLEOTIDE SEQUENCE [LARGE SCALE GENOMIC DNA]</scope>
    <source>
        <strain evidence="2 3">8</strain>
    </source>
</reference>
<dbReference type="InterPro" id="IPR036188">
    <property type="entry name" value="FAD/NAD-bd_sf"/>
</dbReference>
<organism evidence="2 3">
    <name type="scientific">Ruminococcus albus 8</name>
    <dbReference type="NCBI Taxonomy" id="246199"/>
    <lineage>
        <taxon>Bacteria</taxon>
        <taxon>Bacillati</taxon>
        <taxon>Bacillota</taxon>
        <taxon>Clostridia</taxon>
        <taxon>Eubacteriales</taxon>
        <taxon>Oscillospiraceae</taxon>
        <taxon>Ruminococcus</taxon>
    </lineage>
</organism>
<name>E9SI19_RUMAL</name>
<dbReference type="OrthoDB" id="9772594at2"/>
<dbReference type="PANTHER" id="PTHR42842">
    <property type="entry name" value="FAD/NAD(P)-BINDING OXIDOREDUCTASE"/>
    <property type="match status" value="1"/>
</dbReference>
<dbReference type="PIRSF" id="PIRSF038984">
    <property type="entry name" value="FAD_binding_protein"/>
    <property type="match status" value="1"/>
</dbReference>
<dbReference type="Proteomes" id="UP000004259">
    <property type="component" value="Unassembled WGS sequence"/>
</dbReference>
<evidence type="ECO:0000259" key="1">
    <source>
        <dbReference type="Pfam" id="PF21688"/>
    </source>
</evidence>
<accession>E9SI19</accession>
<dbReference type="eggNOG" id="COG2509">
    <property type="taxonomic scope" value="Bacteria"/>
</dbReference>
<proteinExistence type="predicted"/>
<dbReference type="Pfam" id="PF21688">
    <property type="entry name" value="FAD-depend_C"/>
    <property type="match status" value="1"/>
</dbReference>
<dbReference type="PANTHER" id="PTHR42842:SF3">
    <property type="entry name" value="FAD_NAD(P)-BINDING OXIDOREDUCTASE FAMILY PROTEIN"/>
    <property type="match status" value="1"/>
</dbReference>
<keyword evidence="3" id="KW-1185">Reference proteome</keyword>
<dbReference type="RefSeq" id="WP_002853506.1">
    <property type="nucleotide sequence ID" value="NZ_ADKM02000135.1"/>
</dbReference>
<dbReference type="EMBL" id="ADKM02000135">
    <property type="protein sequence ID" value="EGC01055.1"/>
    <property type="molecule type" value="Genomic_DNA"/>
</dbReference>
<dbReference type="Gene3D" id="3.50.50.60">
    <property type="entry name" value="FAD/NAD(P)-binding domain"/>
    <property type="match status" value="2"/>
</dbReference>
<comment type="caution">
    <text evidence="2">The sequence shown here is derived from an EMBL/GenBank/DDBJ whole genome shotgun (WGS) entry which is preliminary data.</text>
</comment>
<feature type="domain" description="FAD-dependent protein C-terminal" evidence="1">
    <location>
        <begin position="281"/>
        <end position="474"/>
    </location>
</feature>
<dbReference type="Gene3D" id="3.30.70.2700">
    <property type="match status" value="1"/>
</dbReference>
<gene>
    <name evidence="2" type="ORF">CUS_5384</name>
</gene>
<sequence>MPVIVNQIKAPLGADKDTVIRSARKRLGVSAAEIVSAHIYKTSLDARKRDDIHYVHSVIFSLSDRSLEEKLAAKDARLTYAAGSSFEPVISQNKAEGRVVVTGFGPAGMFCALALAEQGYRPLVIERGESIEQRVESVERFMKFGTLNISSNIQFGEGGAGTFSDGKLTTRIKDPLCRYVLERMVEFGAPEEILTKAKPHIGTDKLRSVVKGIRERIISLGGEVRFSTELNGIELGDRHIGQVSFTGGSEQTSALVLAIGHSARDTFELLHNKGIFLEAKPFSVGARIEHRQSAVDESLYGSHAGDPMLPKGEYQLSYRENSGRAAYTFCMCPGGYVVPAASEEGGIVTNGMSEFARDGRNANSALVVSVSPEDFGNKPLDGMYFARRIEQNAYAQSGGYKACATSVGGFLSGKADLDTNIEPTYSLGITAADYEKIFPKQVTDMMRTGLKVFSRKMKCFGDGKALLCAPETRTSSPVRITRDKDRLTSLSCDNLYPCGEGAGYAGGIMSAAVDGLNTALKIMAEIAPN</sequence>